<gene>
    <name evidence="2" type="ORF">BSZ39_02430</name>
</gene>
<dbReference type="AlphaFoldDB" id="A0A1Q5Q4Y7"/>
<sequence>MAALPRSARPRSTATSPIRRVRIALYRVRHVLTALVALAGVWWTVGQFAPQPDQRTVVVVTRDINSGENVSESDVALTAVPSAVLPANAATELTDIVGNSAIIGLSPGTVLTESMVAGPNLGYSLAPGEVVVPVTFADRGSLSVAKVGQEVWLYASTDDEVARVGSAARVLAVFSHKDSGLFESKVDDITDVLVAIQASETRVLLEALSTGPLRAVLPSR</sequence>
<dbReference type="Pfam" id="PF08666">
    <property type="entry name" value="SAF"/>
    <property type="match status" value="1"/>
</dbReference>
<feature type="domain" description="SAF" evidence="1">
    <location>
        <begin position="55"/>
        <end position="117"/>
    </location>
</feature>
<dbReference type="CDD" id="cd11614">
    <property type="entry name" value="SAF_CpaB_FlgA_like"/>
    <property type="match status" value="1"/>
</dbReference>
<dbReference type="SMART" id="SM00858">
    <property type="entry name" value="SAF"/>
    <property type="match status" value="1"/>
</dbReference>
<protein>
    <recommendedName>
        <fullName evidence="1">SAF domain-containing protein</fullName>
    </recommendedName>
</protein>
<dbReference type="EMBL" id="MQVR01000008">
    <property type="protein sequence ID" value="OKL54759.1"/>
    <property type="molecule type" value="Genomic_DNA"/>
</dbReference>
<dbReference type="OrthoDB" id="3852227at2"/>
<proteinExistence type="predicted"/>
<dbReference type="Proteomes" id="UP000185628">
    <property type="component" value="Unassembled WGS sequence"/>
</dbReference>
<organism evidence="2 3">
    <name type="scientific">Bowdeniella nasicola</name>
    <dbReference type="NCBI Taxonomy" id="208480"/>
    <lineage>
        <taxon>Bacteria</taxon>
        <taxon>Bacillati</taxon>
        <taxon>Actinomycetota</taxon>
        <taxon>Actinomycetes</taxon>
        <taxon>Actinomycetales</taxon>
        <taxon>Actinomycetaceae</taxon>
        <taxon>Bowdeniella</taxon>
    </lineage>
</organism>
<keyword evidence="3" id="KW-1185">Reference proteome</keyword>
<dbReference type="Gene3D" id="3.90.1210.10">
    <property type="entry name" value="Antifreeze-like/N-acetylneuraminic acid synthase C-terminal domain"/>
    <property type="match status" value="1"/>
</dbReference>
<comment type="caution">
    <text evidence="2">The sequence shown here is derived from an EMBL/GenBank/DDBJ whole genome shotgun (WGS) entry which is preliminary data.</text>
</comment>
<accession>A0A1Q5Q4Y7</accession>
<evidence type="ECO:0000259" key="1">
    <source>
        <dbReference type="SMART" id="SM00858"/>
    </source>
</evidence>
<evidence type="ECO:0000313" key="3">
    <source>
        <dbReference type="Proteomes" id="UP000185628"/>
    </source>
</evidence>
<name>A0A1Q5Q4Y7_9ACTO</name>
<dbReference type="RefSeq" id="WP_073715806.1">
    <property type="nucleotide sequence ID" value="NZ_MQVR01000008.1"/>
</dbReference>
<evidence type="ECO:0000313" key="2">
    <source>
        <dbReference type="EMBL" id="OKL54759.1"/>
    </source>
</evidence>
<reference evidence="3" key="1">
    <citation type="submission" date="2016-12" db="EMBL/GenBank/DDBJ databases">
        <authorList>
            <person name="Meng X."/>
        </authorList>
    </citation>
    <scope>NUCLEOTIDE SEQUENCE [LARGE SCALE GENOMIC DNA]</scope>
    <source>
        <strain evidence="3">DSM 19116</strain>
    </source>
</reference>
<dbReference type="InterPro" id="IPR013974">
    <property type="entry name" value="SAF"/>
</dbReference>